<dbReference type="PANTHER" id="PTHR47976:SF108">
    <property type="entry name" value="G-TYPE LECTIN S-RECEPTOR-LIKE SERINE_THREONINE-PROTEIN KINASE LECRK1"/>
    <property type="match status" value="1"/>
</dbReference>
<sequence>MASLCLVTLKAKRYGGSMIGLATEKLSYAAMLDTGNFVLEERNMSTYLWESFKVPTNIMLPTHVLELEGKFDSHRERNYSREGSSSRLVNDETWCLIGNVASEFAYAAYYLGQTFQTGYHQVVFNESGYVCVLRREFNQRVGDDLEFNPNRALN</sequence>
<accession>A0AAP0P8X8</accession>
<keyword evidence="4" id="KW-1185">Reference proteome</keyword>
<dbReference type="InterPro" id="IPR051343">
    <property type="entry name" value="G-type_lectin_kinases/EP1-like"/>
</dbReference>
<proteinExistence type="predicted"/>
<protein>
    <recommendedName>
        <fullName evidence="2">Bulb-type lectin domain-containing protein</fullName>
    </recommendedName>
</protein>
<evidence type="ECO:0000313" key="3">
    <source>
        <dbReference type="EMBL" id="KAK9132445.1"/>
    </source>
</evidence>
<dbReference type="EMBL" id="JBBNAG010000005">
    <property type="protein sequence ID" value="KAK9132445.1"/>
    <property type="molecule type" value="Genomic_DNA"/>
</dbReference>
<dbReference type="SUPFAM" id="SSF51110">
    <property type="entry name" value="alpha-D-mannose-specific plant lectins"/>
    <property type="match status" value="1"/>
</dbReference>
<feature type="domain" description="Bulb-type lectin" evidence="2">
    <location>
        <begin position="23"/>
        <end position="71"/>
    </location>
</feature>
<comment type="caution">
    <text evidence="3">The sequence shown here is derived from an EMBL/GenBank/DDBJ whole genome shotgun (WGS) entry which is preliminary data.</text>
</comment>
<evidence type="ECO:0000256" key="1">
    <source>
        <dbReference type="ARBA" id="ARBA00022729"/>
    </source>
</evidence>
<dbReference type="PANTHER" id="PTHR47976">
    <property type="entry name" value="G-TYPE LECTIN S-RECEPTOR-LIKE SERINE/THREONINE-PROTEIN KINASE SD2-5"/>
    <property type="match status" value="1"/>
</dbReference>
<evidence type="ECO:0000259" key="2">
    <source>
        <dbReference type="Pfam" id="PF01453"/>
    </source>
</evidence>
<dbReference type="Pfam" id="PF01453">
    <property type="entry name" value="B_lectin"/>
    <property type="match status" value="1"/>
</dbReference>
<evidence type="ECO:0000313" key="4">
    <source>
        <dbReference type="Proteomes" id="UP001419268"/>
    </source>
</evidence>
<name>A0AAP0P8X8_9MAGN</name>
<dbReference type="Proteomes" id="UP001419268">
    <property type="component" value="Unassembled WGS sequence"/>
</dbReference>
<dbReference type="AlphaFoldDB" id="A0AAP0P8X8"/>
<dbReference type="InterPro" id="IPR036426">
    <property type="entry name" value="Bulb-type_lectin_dom_sf"/>
</dbReference>
<reference evidence="3 4" key="1">
    <citation type="submission" date="2024-01" db="EMBL/GenBank/DDBJ databases">
        <title>Genome assemblies of Stephania.</title>
        <authorList>
            <person name="Yang L."/>
        </authorList>
    </citation>
    <scope>NUCLEOTIDE SEQUENCE [LARGE SCALE GENOMIC DNA]</scope>
    <source>
        <strain evidence="3">JXDWG</strain>
        <tissue evidence="3">Leaf</tissue>
    </source>
</reference>
<keyword evidence="1" id="KW-0732">Signal</keyword>
<organism evidence="3 4">
    <name type="scientific">Stephania cephalantha</name>
    <dbReference type="NCBI Taxonomy" id="152367"/>
    <lineage>
        <taxon>Eukaryota</taxon>
        <taxon>Viridiplantae</taxon>
        <taxon>Streptophyta</taxon>
        <taxon>Embryophyta</taxon>
        <taxon>Tracheophyta</taxon>
        <taxon>Spermatophyta</taxon>
        <taxon>Magnoliopsida</taxon>
        <taxon>Ranunculales</taxon>
        <taxon>Menispermaceae</taxon>
        <taxon>Menispermoideae</taxon>
        <taxon>Cissampelideae</taxon>
        <taxon>Stephania</taxon>
    </lineage>
</organism>
<gene>
    <name evidence="3" type="ORF">Scep_011973</name>
</gene>
<dbReference type="InterPro" id="IPR001480">
    <property type="entry name" value="Bulb-type_lectin_dom"/>
</dbReference>